<evidence type="ECO:0000256" key="2">
    <source>
        <dbReference type="ARBA" id="ARBA00022980"/>
    </source>
</evidence>
<keyword evidence="6" id="KW-1185">Reference proteome</keyword>
<dbReference type="SUPFAM" id="SSF52161">
    <property type="entry name" value="Ribosomal protein L13"/>
    <property type="match status" value="1"/>
</dbReference>
<evidence type="ECO:0000256" key="3">
    <source>
        <dbReference type="ARBA" id="ARBA00023274"/>
    </source>
</evidence>
<evidence type="ECO:0000256" key="1">
    <source>
        <dbReference type="ARBA" id="ARBA00006227"/>
    </source>
</evidence>
<evidence type="ECO:0000313" key="5">
    <source>
        <dbReference type="Ensembl" id="ENSCMMP00000015053.1"/>
    </source>
</evidence>
<dbReference type="GO" id="GO:0005840">
    <property type="term" value="C:ribosome"/>
    <property type="evidence" value="ECO:0007669"/>
    <property type="project" value="UniProtKB-KW"/>
</dbReference>
<keyword evidence="4" id="KW-0472">Membrane</keyword>
<keyword evidence="4" id="KW-1133">Transmembrane helix</keyword>
<evidence type="ECO:0000313" key="6">
    <source>
        <dbReference type="Proteomes" id="UP000694556"/>
    </source>
</evidence>
<dbReference type="Ensembl" id="ENSCMMT00000016561.1">
    <property type="protein sequence ID" value="ENSCMMP00000015053.1"/>
    <property type="gene ID" value="ENSCMMG00000009499.1"/>
</dbReference>
<keyword evidence="4" id="KW-0812">Transmembrane</keyword>
<evidence type="ECO:0000256" key="4">
    <source>
        <dbReference type="SAM" id="Phobius"/>
    </source>
</evidence>
<comment type="similarity">
    <text evidence="1">Belongs to the universal ribosomal protein uL13 family.</text>
</comment>
<reference evidence="5" key="3">
    <citation type="submission" date="2025-09" db="UniProtKB">
        <authorList>
            <consortium name="Ensembl"/>
        </authorList>
    </citation>
    <scope>IDENTIFICATION</scope>
</reference>
<accession>A0A8C3C6E2</accession>
<dbReference type="Pfam" id="PF00572">
    <property type="entry name" value="Ribosomal_L13"/>
    <property type="match status" value="1"/>
</dbReference>
<reference evidence="5" key="1">
    <citation type="submission" date="2018-09" db="EMBL/GenBank/DDBJ databases">
        <title>Common duck and Muscovy duck high density SNP chip.</title>
        <authorList>
            <person name="Vignal A."/>
            <person name="Thebault N."/>
            <person name="Warren W.C."/>
        </authorList>
    </citation>
    <scope>NUCLEOTIDE SEQUENCE [LARGE SCALE GENOMIC DNA]</scope>
</reference>
<dbReference type="GO" id="GO:0003735">
    <property type="term" value="F:structural constituent of ribosome"/>
    <property type="evidence" value="ECO:0007669"/>
    <property type="project" value="InterPro"/>
</dbReference>
<feature type="transmembrane region" description="Helical" evidence="4">
    <location>
        <begin position="19"/>
        <end position="41"/>
    </location>
</feature>
<protein>
    <submittedName>
        <fullName evidence="5">Mitochondrial ribosomal protein L13</fullName>
    </submittedName>
</protein>
<organism evidence="5 6">
    <name type="scientific">Cairina moschata</name>
    <name type="common">Muscovy duck</name>
    <dbReference type="NCBI Taxonomy" id="8855"/>
    <lineage>
        <taxon>Eukaryota</taxon>
        <taxon>Metazoa</taxon>
        <taxon>Chordata</taxon>
        <taxon>Craniata</taxon>
        <taxon>Vertebrata</taxon>
        <taxon>Euteleostomi</taxon>
        <taxon>Archelosauria</taxon>
        <taxon>Archosauria</taxon>
        <taxon>Dinosauria</taxon>
        <taxon>Saurischia</taxon>
        <taxon>Theropoda</taxon>
        <taxon>Coelurosauria</taxon>
        <taxon>Aves</taxon>
        <taxon>Neognathae</taxon>
        <taxon>Galloanserae</taxon>
        <taxon>Anseriformes</taxon>
        <taxon>Anatidae</taxon>
        <taxon>Anatinae</taxon>
        <taxon>Cairina</taxon>
    </lineage>
</organism>
<dbReference type="GO" id="GO:1990904">
    <property type="term" value="C:ribonucleoprotein complex"/>
    <property type="evidence" value="ECO:0007669"/>
    <property type="project" value="UniProtKB-KW"/>
</dbReference>
<name>A0A8C3C6E2_CAIMO</name>
<reference evidence="5" key="2">
    <citation type="submission" date="2025-08" db="UniProtKB">
        <authorList>
            <consortium name="Ensembl"/>
        </authorList>
    </citation>
    <scope>IDENTIFICATION</scope>
</reference>
<dbReference type="GO" id="GO:0006412">
    <property type="term" value="P:translation"/>
    <property type="evidence" value="ECO:0007669"/>
    <property type="project" value="InterPro"/>
</dbReference>
<dbReference type="Gene3D" id="3.90.1180.10">
    <property type="entry name" value="Ribosomal protein L13"/>
    <property type="match status" value="1"/>
</dbReference>
<keyword evidence="3" id="KW-0687">Ribonucleoprotein</keyword>
<keyword evidence="2" id="KW-0689">Ribosomal protein</keyword>
<dbReference type="InterPro" id="IPR036899">
    <property type="entry name" value="Ribosomal_uL13_sf"/>
</dbReference>
<dbReference type="InterPro" id="IPR005822">
    <property type="entry name" value="Ribosomal_uL13"/>
</dbReference>
<dbReference type="Proteomes" id="UP000694556">
    <property type="component" value="Chromosome 2"/>
</dbReference>
<sequence length="170" mass="19403">MGCPGRWWSHRPWGCSRKGWTWCLGTWFSVCSFPILTWYLLDAKMQPPGKIAAATVIRLEGRHKPIYHALSEYCSTQNTKHVCFFCISSYPGGFKQVTATQLHLKDPTAVSGLLKPLLLVIPEDIEKNLLQEIPQPRAVPRRLDEYTPEEIAAFPRVWTPQPENNENNAL</sequence>
<proteinExistence type="inferred from homology"/>
<dbReference type="AlphaFoldDB" id="A0A8C3C6E2"/>